<dbReference type="PROSITE" id="PS00036">
    <property type="entry name" value="BZIP_BASIC"/>
    <property type="match status" value="1"/>
</dbReference>
<feature type="coiled-coil region" evidence="1">
    <location>
        <begin position="433"/>
        <end position="460"/>
    </location>
</feature>
<dbReference type="CDD" id="cd12193">
    <property type="entry name" value="bZIP_GCN4"/>
    <property type="match status" value="1"/>
</dbReference>
<dbReference type="EMBL" id="BPWL01000011">
    <property type="protein sequence ID" value="GJJ15846.1"/>
    <property type="molecule type" value="Genomic_DNA"/>
</dbReference>
<feature type="domain" description="BZIP" evidence="3">
    <location>
        <begin position="421"/>
        <end position="453"/>
    </location>
</feature>
<name>A0AAV5AU74_9AGAM</name>
<dbReference type="SUPFAM" id="SSF57959">
    <property type="entry name" value="Leucine zipper domain"/>
    <property type="match status" value="1"/>
</dbReference>
<dbReference type="InterPro" id="IPR046347">
    <property type="entry name" value="bZIP_sf"/>
</dbReference>
<gene>
    <name evidence="4" type="ORF">Clacol_010124</name>
</gene>
<organism evidence="4 5">
    <name type="scientific">Clathrus columnatus</name>
    <dbReference type="NCBI Taxonomy" id="1419009"/>
    <lineage>
        <taxon>Eukaryota</taxon>
        <taxon>Fungi</taxon>
        <taxon>Dikarya</taxon>
        <taxon>Basidiomycota</taxon>
        <taxon>Agaricomycotina</taxon>
        <taxon>Agaricomycetes</taxon>
        <taxon>Phallomycetidae</taxon>
        <taxon>Phallales</taxon>
        <taxon>Clathraceae</taxon>
        <taxon>Clathrus</taxon>
    </lineage>
</organism>
<evidence type="ECO:0000256" key="2">
    <source>
        <dbReference type="SAM" id="MobiDB-lite"/>
    </source>
</evidence>
<keyword evidence="5" id="KW-1185">Reference proteome</keyword>
<evidence type="ECO:0000313" key="5">
    <source>
        <dbReference type="Proteomes" id="UP001050691"/>
    </source>
</evidence>
<sequence length="474" mass="52034">MAISHPPRLQSLKQPVDKNFSTISSSFIDISPSHINQSLHYYDQDVVRELSIPPESDNSGIPQHFLSNGSFYPDQPSETSRFPSQNHQHVSSINSQSTRPRTPSVHLFTQHGLPLSLPPPPRTTFVADPPIASNYESSALVNLLDSLLRGSYSNMLANQNNASDTGAENASVVDNPAGASIEFNPFDDLHIDHYEDYLTSPCLDQSPEETPFIDTPLDDNFFSPAFFDDDSFGSDGMPPPFGAVIPPYPKEEDAYAAGSVDTALPSNYESFDYSPFITSPMMNTASALPDASKVEQVTPALPSLDDARYFIPDTPALAPAALSMPSNTSLTPVLAPPPLPQTRPTKPLPTGTRRGVTAASLLPLDAPTQTRRYITPSATSRKAIPAAFKGKKRELSEVTEGGDEDEEVSLDVGTMEAIEAKRRQNTQAARRSRQRKVEHVRELEERVVTLTEECNMWQRRAYEAENKLQLHGLS</sequence>
<dbReference type="AlphaFoldDB" id="A0AAV5AU74"/>
<comment type="caution">
    <text evidence="4">The sequence shown here is derived from an EMBL/GenBank/DDBJ whole genome shotgun (WGS) entry which is preliminary data.</text>
</comment>
<dbReference type="Proteomes" id="UP001050691">
    <property type="component" value="Unassembled WGS sequence"/>
</dbReference>
<evidence type="ECO:0000313" key="4">
    <source>
        <dbReference type="EMBL" id="GJJ15846.1"/>
    </source>
</evidence>
<dbReference type="Gene3D" id="3.30.160.60">
    <property type="entry name" value="Classic Zinc Finger"/>
    <property type="match status" value="1"/>
</dbReference>
<keyword evidence="1" id="KW-0175">Coiled coil</keyword>
<dbReference type="InterPro" id="IPR004827">
    <property type="entry name" value="bZIP"/>
</dbReference>
<proteinExistence type="predicted"/>
<evidence type="ECO:0000259" key="3">
    <source>
        <dbReference type="PROSITE" id="PS50217"/>
    </source>
</evidence>
<dbReference type="GO" id="GO:0003700">
    <property type="term" value="F:DNA-binding transcription factor activity"/>
    <property type="evidence" value="ECO:0007669"/>
    <property type="project" value="InterPro"/>
</dbReference>
<accession>A0AAV5AU74</accession>
<protein>
    <recommendedName>
        <fullName evidence="3">BZIP domain-containing protein</fullName>
    </recommendedName>
</protein>
<reference evidence="4" key="1">
    <citation type="submission" date="2021-10" db="EMBL/GenBank/DDBJ databases">
        <title>De novo Genome Assembly of Clathrus columnatus (Basidiomycota, Fungi) Using Illumina and Nanopore Sequence Data.</title>
        <authorList>
            <person name="Ogiso-Tanaka E."/>
            <person name="Itagaki H."/>
            <person name="Hosoya T."/>
            <person name="Hosaka K."/>
        </authorList>
    </citation>
    <scope>NUCLEOTIDE SEQUENCE</scope>
    <source>
        <strain evidence="4">MO-923</strain>
    </source>
</reference>
<feature type="region of interest" description="Disordered" evidence="2">
    <location>
        <begin position="52"/>
        <end position="101"/>
    </location>
</feature>
<dbReference type="PROSITE" id="PS50217">
    <property type="entry name" value="BZIP"/>
    <property type="match status" value="1"/>
</dbReference>
<dbReference type="Pfam" id="PF07716">
    <property type="entry name" value="bZIP_2"/>
    <property type="match status" value="1"/>
</dbReference>
<feature type="region of interest" description="Disordered" evidence="2">
    <location>
        <begin position="333"/>
        <end position="353"/>
    </location>
</feature>
<evidence type="ECO:0000256" key="1">
    <source>
        <dbReference type="SAM" id="Coils"/>
    </source>
</evidence>
<feature type="compositionally biased region" description="Polar residues" evidence="2">
    <location>
        <begin position="56"/>
        <end position="101"/>
    </location>
</feature>